<evidence type="ECO:0000313" key="2">
    <source>
        <dbReference type="EMBL" id="KHE91959.1"/>
    </source>
</evidence>
<feature type="domain" description="ATPase AAA-type core" evidence="1">
    <location>
        <begin position="452"/>
        <end position="520"/>
    </location>
</feature>
<dbReference type="eggNOG" id="COG0464">
    <property type="taxonomic scope" value="Bacteria"/>
</dbReference>
<dbReference type="GO" id="GO:0008233">
    <property type="term" value="F:peptidase activity"/>
    <property type="evidence" value="ECO:0007669"/>
    <property type="project" value="UniProtKB-KW"/>
</dbReference>
<accession>A0A0B0EHC1</accession>
<sequence length="765" mass="85082">MEKKTVLVTGDVIIDHNIYQGKRVTPDSKERLGTMVVESPGGTNLLYRIISEVSKEVDSNTGDETCRYSVQFGLDSACFKELPAHQNAYALWGLCPEEAGSSEIVWRVVDPMGYGGKESEDRSFQPEIKKDAETGHNVVVIDDGGLGFRSNTSKEAWPLAIREENVNALDWVVLKMSSPVSQGDLWRLLSNKFMEKLVVIVSIDDIRCEEVAVNKGLSWEDSIQSLIFGLNSNTAVRNLMKCRHLVINFGSEGALWINNGANPEYKLIYDPERLEGEWSGQLKGEMFGNVSCLTAGIVNQLVLSEETMDIGTGIVSGLSAMRVLLKYGHGSSGNTKPDICNSKLADEITGGSSGYSITKIPVPMGDASSVPAHWTILGGLHGGTEEKQRSFYGLGRRVALLGHKVLNNIPYAKFTKLYTVDRGEIESLRSIKRLIMDYEATSDPARPLSIAVFGPPGSGKSFGVKQLANALFGDDVPLLEFNLAQFSESEELVSALHQVRDKVLEGTTPFVFWDEFDSDGLKWLQYLLAPMQDGKFLEGQINHPVGKCIFIFAGGTSNNMEDFENPEDKAFFKSRKGPDFVGRLHGYLNVLGPNRREKCDRKNVNLKKDDNPVDICFPLRRALILRVILRLKDGEEMDIDRGLLTAFLEIDRYKHGSRSLEKIVLLTKGPGSKGLMRSNLPSAEQLSLHVDYDMFMGLVNRDLPFKMKSEDLAPAVHEYYRQLGKKEGWAMEYDMNSADKDKDKNSVRNYPGIVKTAGYNIVRTE</sequence>
<gene>
    <name evidence="2" type="primary">clpL</name>
    <name evidence="2" type="ORF">SCABRO_02333</name>
</gene>
<dbReference type="PATRIC" id="fig|237368.3.peg.2516"/>
<organism evidence="2 3">
    <name type="scientific">Candidatus Scalindua brodae</name>
    <dbReference type="NCBI Taxonomy" id="237368"/>
    <lineage>
        <taxon>Bacteria</taxon>
        <taxon>Pseudomonadati</taxon>
        <taxon>Planctomycetota</taxon>
        <taxon>Candidatus Brocadiia</taxon>
        <taxon>Candidatus Brocadiales</taxon>
        <taxon>Candidatus Scalinduaceae</taxon>
        <taxon>Candidatus Scalindua</taxon>
    </lineage>
</organism>
<proteinExistence type="predicted"/>
<dbReference type="Gene3D" id="3.40.50.300">
    <property type="entry name" value="P-loop containing nucleotide triphosphate hydrolases"/>
    <property type="match status" value="1"/>
</dbReference>
<evidence type="ECO:0000259" key="1">
    <source>
        <dbReference type="Pfam" id="PF00004"/>
    </source>
</evidence>
<dbReference type="Pfam" id="PF00004">
    <property type="entry name" value="AAA"/>
    <property type="match status" value="1"/>
</dbReference>
<comment type="caution">
    <text evidence="2">The sequence shown here is derived from an EMBL/GenBank/DDBJ whole genome shotgun (WGS) entry which is preliminary data.</text>
</comment>
<dbReference type="SUPFAM" id="SSF52540">
    <property type="entry name" value="P-loop containing nucleoside triphosphate hydrolases"/>
    <property type="match status" value="1"/>
</dbReference>
<evidence type="ECO:0000313" key="3">
    <source>
        <dbReference type="Proteomes" id="UP000030652"/>
    </source>
</evidence>
<dbReference type="GO" id="GO:0005524">
    <property type="term" value="F:ATP binding"/>
    <property type="evidence" value="ECO:0007669"/>
    <property type="project" value="UniProtKB-KW"/>
</dbReference>
<dbReference type="AlphaFoldDB" id="A0A0B0EHC1"/>
<dbReference type="Proteomes" id="UP000030652">
    <property type="component" value="Unassembled WGS sequence"/>
</dbReference>
<dbReference type="EMBL" id="JRYO01000161">
    <property type="protein sequence ID" value="KHE91959.1"/>
    <property type="molecule type" value="Genomic_DNA"/>
</dbReference>
<name>A0A0B0EHC1_9BACT</name>
<dbReference type="InterPro" id="IPR003959">
    <property type="entry name" value="ATPase_AAA_core"/>
</dbReference>
<dbReference type="GO" id="GO:0006508">
    <property type="term" value="P:proteolysis"/>
    <property type="evidence" value="ECO:0007669"/>
    <property type="project" value="UniProtKB-KW"/>
</dbReference>
<keyword evidence="2" id="KW-0378">Hydrolase</keyword>
<dbReference type="GO" id="GO:0016887">
    <property type="term" value="F:ATP hydrolysis activity"/>
    <property type="evidence" value="ECO:0007669"/>
    <property type="project" value="InterPro"/>
</dbReference>
<keyword evidence="2" id="KW-0067">ATP-binding</keyword>
<dbReference type="InterPro" id="IPR027417">
    <property type="entry name" value="P-loop_NTPase"/>
</dbReference>
<keyword evidence="2" id="KW-0645">Protease</keyword>
<reference evidence="2 3" key="1">
    <citation type="submission" date="2014-10" db="EMBL/GenBank/DDBJ databases">
        <title>Draft genome of anammox bacterium scalindua brodae, obtained using differential coverage binning of sequence data from two enrichment reactors.</title>
        <authorList>
            <person name="Speth D.R."/>
            <person name="Russ L."/>
            <person name="Kartal B."/>
            <person name="Op den Camp H.J."/>
            <person name="Dutilh B.E."/>
            <person name="Jetten M.S."/>
        </authorList>
    </citation>
    <scope>NUCLEOTIDE SEQUENCE [LARGE SCALE GENOMIC DNA]</scope>
    <source>
        <strain evidence="2">RU1</strain>
    </source>
</reference>
<protein>
    <submittedName>
        <fullName evidence="2">ATP-dependent Clp protease ATP-binding subunit ClpL</fullName>
    </submittedName>
</protein>
<keyword evidence="2" id="KW-0547">Nucleotide-binding</keyword>